<dbReference type="GO" id="GO:0031023">
    <property type="term" value="P:microtubule organizing center organization"/>
    <property type="evidence" value="ECO:0007669"/>
    <property type="project" value="TreeGrafter"/>
</dbReference>
<proteinExistence type="predicted"/>
<dbReference type="OrthoDB" id="2159690at2759"/>
<dbReference type="EMBL" id="WTPW01002257">
    <property type="protein sequence ID" value="KAF0389233.1"/>
    <property type="molecule type" value="Genomic_DNA"/>
</dbReference>
<dbReference type="AlphaFoldDB" id="A0A8H3X0T0"/>
<dbReference type="PANTHER" id="PTHR19378:SF0">
    <property type="entry name" value="HAUS AUGMIN-LIKE COMPLEX SUBUNIT 3"/>
    <property type="match status" value="1"/>
</dbReference>
<keyword evidence="3" id="KW-1185">Reference proteome</keyword>
<evidence type="ECO:0000313" key="3">
    <source>
        <dbReference type="Proteomes" id="UP000439903"/>
    </source>
</evidence>
<dbReference type="Proteomes" id="UP000439903">
    <property type="component" value="Unassembled WGS sequence"/>
</dbReference>
<evidence type="ECO:0000313" key="2">
    <source>
        <dbReference type="EMBL" id="KAF0389233.1"/>
    </source>
</evidence>
<reference evidence="2 3" key="1">
    <citation type="journal article" date="2019" name="Environ. Microbiol.">
        <title>At the nexus of three kingdoms: the genome of the mycorrhizal fungus Gigaspora margarita provides insights into plant, endobacterial and fungal interactions.</title>
        <authorList>
            <person name="Venice F."/>
            <person name="Ghignone S."/>
            <person name="Salvioli di Fossalunga A."/>
            <person name="Amselem J."/>
            <person name="Novero M."/>
            <person name="Xianan X."/>
            <person name="Sedzielewska Toro K."/>
            <person name="Morin E."/>
            <person name="Lipzen A."/>
            <person name="Grigoriev I.V."/>
            <person name="Henrissat B."/>
            <person name="Martin F.M."/>
            <person name="Bonfante P."/>
        </authorList>
    </citation>
    <scope>NUCLEOTIDE SEQUENCE [LARGE SCALE GENOMIC DNA]</scope>
    <source>
        <strain evidence="2 3">BEG34</strain>
    </source>
</reference>
<dbReference type="PANTHER" id="PTHR19378">
    <property type="entry name" value="GOLGIN- RELATED"/>
    <property type="match status" value="1"/>
</dbReference>
<keyword evidence="1" id="KW-0175">Coiled coil</keyword>
<comment type="caution">
    <text evidence="2">The sequence shown here is derived from an EMBL/GenBank/DDBJ whole genome shotgun (WGS) entry which is preliminary data.</text>
</comment>
<evidence type="ECO:0000256" key="1">
    <source>
        <dbReference type="SAM" id="Coils"/>
    </source>
</evidence>
<dbReference type="GO" id="GO:0072686">
    <property type="term" value="C:mitotic spindle"/>
    <property type="evidence" value="ECO:0007669"/>
    <property type="project" value="TreeGrafter"/>
</dbReference>
<dbReference type="GO" id="GO:0070652">
    <property type="term" value="C:HAUS complex"/>
    <property type="evidence" value="ECO:0007669"/>
    <property type="project" value="InterPro"/>
</dbReference>
<feature type="coiled-coil region" evidence="1">
    <location>
        <begin position="65"/>
        <end position="130"/>
    </location>
</feature>
<dbReference type="InterPro" id="IPR026206">
    <property type="entry name" value="HAUS3"/>
</dbReference>
<protein>
    <submittedName>
        <fullName evidence="2">Haus augmin-like complex subunit 3</fullName>
    </submittedName>
</protein>
<accession>A0A8H3X0T0</accession>
<name>A0A8H3X0T0_GIGMA</name>
<dbReference type="GO" id="GO:0005815">
    <property type="term" value="C:microtubule organizing center"/>
    <property type="evidence" value="ECO:0007669"/>
    <property type="project" value="TreeGrafter"/>
</dbReference>
<organism evidence="2 3">
    <name type="scientific">Gigaspora margarita</name>
    <dbReference type="NCBI Taxonomy" id="4874"/>
    <lineage>
        <taxon>Eukaryota</taxon>
        <taxon>Fungi</taxon>
        <taxon>Fungi incertae sedis</taxon>
        <taxon>Mucoromycota</taxon>
        <taxon>Glomeromycotina</taxon>
        <taxon>Glomeromycetes</taxon>
        <taxon>Diversisporales</taxon>
        <taxon>Gigasporaceae</taxon>
        <taxon>Gigaspora</taxon>
    </lineage>
</organism>
<sequence>MHSAIAFVNFLSKLEYPNVSALKPEQILWAFENKETRYLLEWLCENIDEKNLIGNNEGGLTSVEIAKIKKEHESFENEIDILRKRQDRVSNHRNQLKMTLEDLESQLADLKRINRDLDERNKNVDSLIQQESIKLDVETNALSIALSEVLFERDTHEKNGKAKNFIFQYTNDIQDIVKIDQTFTHELQKFRESLFPQNLDGISDQKALCDEINRLKSLCPKTELKYIEANARREYMSTYLRTLENDALGLDSFIPDLNSLESKCEQYISSSTMLNQQIKTVLTSKIGEYIKNLAELQIENPLLMADYTIQSKYQKSLIDRFNLVNDILLSQYSRTQLISKALNLELEDQKAVHRLFSDVTKELEHRKNCLTAQKNLMSVTDFVEPNIEKTVVGSRDNLLLSMNRLTNLEMLKVLRSSEEQSSPFITYESLKEKIIEIDQTKNKVFSRVNDELVAQQEFSKSCGGIEQVLTSILYKDSKTLDLLFTPREFSDIQFSLLSIANRLQPKLNQISQDLDSLRSNKR</sequence>
<dbReference type="GO" id="GO:0051225">
    <property type="term" value="P:spindle assembly"/>
    <property type="evidence" value="ECO:0007669"/>
    <property type="project" value="InterPro"/>
</dbReference>
<gene>
    <name evidence="2" type="ORF">F8M41_010943</name>
</gene>